<accession>A0A1I5PEM8</accession>
<dbReference type="PROSITE" id="PS50206">
    <property type="entry name" value="RHODANESE_3"/>
    <property type="match status" value="2"/>
</dbReference>
<gene>
    <name evidence="5" type="ORF">SAMN04488060_2369</name>
</gene>
<dbReference type="Gene3D" id="3.40.250.10">
    <property type="entry name" value="Rhodanese-like domain"/>
    <property type="match status" value="2"/>
</dbReference>
<evidence type="ECO:0000259" key="4">
    <source>
        <dbReference type="PROSITE" id="PS50206"/>
    </source>
</evidence>
<dbReference type="PANTHER" id="PTHR11364">
    <property type="entry name" value="THIOSULFATE SULFERTANSFERASE"/>
    <property type="match status" value="1"/>
</dbReference>
<feature type="domain" description="Rhodanese" evidence="4">
    <location>
        <begin position="15"/>
        <end position="132"/>
    </location>
</feature>
<reference evidence="6" key="1">
    <citation type="submission" date="2016-10" db="EMBL/GenBank/DDBJ databases">
        <authorList>
            <person name="Varghese N."/>
            <person name="Submissions S."/>
        </authorList>
    </citation>
    <scope>NUCLEOTIDE SEQUENCE [LARGE SCALE GENOMIC DNA]</scope>
    <source>
        <strain evidence="6">CGMCC 1.7715</strain>
    </source>
</reference>
<dbReference type="CDD" id="cd01448">
    <property type="entry name" value="TST_Repeat_1"/>
    <property type="match status" value="1"/>
</dbReference>
<protein>
    <recommendedName>
        <fullName evidence="3">Sulfurtransferase</fullName>
    </recommendedName>
</protein>
<dbReference type="SMART" id="SM00450">
    <property type="entry name" value="RHOD"/>
    <property type="match status" value="2"/>
</dbReference>
<evidence type="ECO:0000256" key="1">
    <source>
        <dbReference type="ARBA" id="ARBA00022679"/>
    </source>
</evidence>
<keyword evidence="6" id="KW-1185">Reference proteome</keyword>
<dbReference type="Pfam" id="PF00581">
    <property type="entry name" value="Rhodanese"/>
    <property type="match status" value="2"/>
</dbReference>
<dbReference type="AlphaFoldDB" id="A0A1I5PEM8"/>
<evidence type="ECO:0000313" key="6">
    <source>
        <dbReference type="Proteomes" id="UP000199331"/>
    </source>
</evidence>
<dbReference type="PROSITE" id="PS00380">
    <property type="entry name" value="RHODANESE_1"/>
    <property type="match status" value="1"/>
</dbReference>
<dbReference type="InterPro" id="IPR036873">
    <property type="entry name" value="Rhodanese-like_dom_sf"/>
</dbReference>
<dbReference type="OrthoDB" id="9781034at2"/>
<proteinExistence type="predicted"/>
<dbReference type="InterPro" id="IPR001307">
    <property type="entry name" value="Thiosulphate_STrfase_CS"/>
</dbReference>
<dbReference type="EMBL" id="FOWZ01000004">
    <property type="protein sequence ID" value="SFP32548.1"/>
    <property type="molecule type" value="Genomic_DNA"/>
</dbReference>
<sequence>MDKLVSTEWLAARIGADDVIILDATMHLPDSGRDAQAEFRQRHIPGARYLDLATLTDPGSSVPKAVPTAEQFAERMRELGVAHGARIVFYDDSDIRSAARAWFLFDHAGEPNVAVLDGGLAKWIAEDRPLEDDCLDHAPRDYPEPHMRRDVRGKQDILDAIENGDAQLVDARDAARFAGEEGSGSDGHIPGAANVHFTRLLNEDGTYRSADEIRSIFESAGVDLDKPVITSCNSGMTACVLLFALELAGKENVALYDGSWMEWGADPDTPKAKGSAG</sequence>
<organism evidence="5 6">
    <name type="scientific">Qipengyuania nanhaisediminis</name>
    <dbReference type="NCBI Taxonomy" id="604088"/>
    <lineage>
        <taxon>Bacteria</taxon>
        <taxon>Pseudomonadati</taxon>
        <taxon>Pseudomonadota</taxon>
        <taxon>Alphaproteobacteria</taxon>
        <taxon>Sphingomonadales</taxon>
        <taxon>Erythrobacteraceae</taxon>
        <taxon>Qipengyuania</taxon>
    </lineage>
</organism>
<dbReference type="PROSITE" id="PS00683">
    <property type="entry name" value="RHODANESE_2"/>
    <property type="match status" value="1"/>
</dbReference>
<dbReference type="CDD" id="cd01449">
    <property type="entry name" value="TST_Repeat_2"/>
    <property type="match status" value="1"/>
</dbReference>
<dbReference type="RefSeq" id="WP_090481921.1">
    <property type="nucleotide sequence ID" value="NZ_FOWZ01000004.1"/>
</dbReference>
<dbReference type="GO" id="GO:0004792">
    <property type="term" value="F:thiosulfate-cyanide sulfurtransferase activity"/>
    <property type="evidence" value="ECO:0007669"/>
    <property type="project" value="InterPro"/>
</dbReference>
<dbReference type="FunFam" id="3.40.250.10:FF:000001">
    <property type="entry name" value="Sulfurtransferase"/>
    <property type="match status" value="1"/>
</dbReference>
<dbReference type="PANTHER" id="PTHR11364:SF27">
    <property type="entry name" value="SULFURTRANSFERASE"/>
    <property type="match status" value="1"/>
</dbReference>
<keyword evidence="2" id="KW-0677">Repeat</keyword>
<dbReference type="STRING" id="604088.SAMN04488060_2369"/>
<evidence type="ECO:0000256" key="2">
    <source>
        <dbReference type="ARBA" id="ARBA00022737"/>
    </source>
</evidence>
<feature type="domain" description="Rhodanese" evidence="4">
    <location>
        <begin position="162"/>
        <end position="272"/>
    </location>
</feature>
<dbReference type="SUPFAM" id="SSF52821">
    <property type="entry name" value="Rhodanese/Cell cycle control phosphatase"/>
    <property type="match status" value="2"/>
</dbReference>
<evidence type="ECO:0000313" key="5">
    <source>
        <dbReference type="EMBL" id="SFP32548.1"/>
    </source>
</evidence>
<keyword evidence="5" id="KW-0670">Pyruvate</keyword>
<dbReference type="Proteomes" id="UP000199331">
    <property type="component" value="Unassembled WGS sequence"/>
</dbReference>
<keyword evidence="1 3" id="KW-0808">Transferase</keyword>
<evidence type="ECO:0000256" key="3">
    <source>
        <dbReference type="RuleBase" id="RU000507"/>
    </source>
</evidence>
<dbReference type="InterPro" id="IPR001763">
    <property type="entry name" value="Rhodanese-like_dom"/>
</dbReference>
<name>A0A1I5PEM8_9SPHN</name>
<dbReference type="InterPro" id="IPR045078">
    <property type="entry name" value="TST/MPST-like"/>
</dbReference>